<protein>
    <submittedName>
        <fullName evidence="1">Uncharacterized protein</fullName>
    </submittedName>
</protein>
<dbReference type="AlphaFoldDB" id="A0A518DET8"/>
<reference evidence="1 2" key="1">
    <citation type="submission" date="2019-02" db="EMBL/GenBank/DDBJ databases">
        <title>Deep-cultivation of Planctomycetes and their phenomic and genomic characterization uncovers novel biology.</title>
        <authorList>
            <person name="Wiegand S."/>
            <person name="Jogler M."/>
            <person name="Boedeker C."/>
            <person name="Pinto D."/>
            <person name="Vollmers J."/>
            <person name="Rivas-Marin E."/>
            <person name="Kohn T."/>
            <person name="Peeters S.H."/>
            <person name="Heuer A."/>
            <person name="Rast P."/>
            <person name="Oberbeckmann S."/>
            <person name="Bunk B."/>
            <person name="Jeske O."/>
            <person name="Meyerdierks A."/>
            <person name="Storesund J.E."/>
            <person name="Kallscheuer N."/>
            <person name="Luecker S."/>
            <person name="Lage O.M."/>
            <person name="Pohl T."/>
            <person name="Merkel B.J."/>
            <person name="Hornburger P."/>
            <person name="Mueller R.-W."/>
            <person name="Bruemmer F."/>
            <person name="Labrenz M."/>
            <person name="Spormann A.M."/>
            <person name="Op den Camp H."/>
            <person name="Overmann J."/>
            <person name="Amann R."/>
            <person name="Jetten M.S.M."/>
            <person name="Mascher T."/>
            <person name="Medema M.H."/>
            <person name="Devos D.P."/>
            <person name="Kaster A.-K."/>
            <person name="Ovreas L."/>
            <person name="Rohde M."/>
            <person name="Galperin M.Y."/>
            <person name="Jogler C."/>
        </authorList>
    </citation>
    <scope>NUCLEOTIDE SEQUENCE [LARGE SCALE GENOMIC DNA]</scope>
    <source>
        <strain evidence="1 2">Pla175</strain>
    </source>
</reference>
<dbReference type="KEGG" id="pnd:Pla175_33940"/>
<evidence type="ECO:0000313" key="1">
    <source>
        <dbReference type="EMBL" id="QDU89995.1"/>
    </source>
</evidence>
<gene>
    <name evidence="1" type="ORF">Pla175_33940</name>
</gene>
<dbReference type="OrthoDB" id="250042at2"/>
<sequence>MNRYASLADDFYVNLNLNTEMELSSSRETVLHFAEQMQKKYPQMRNFYARDKGDHVLEEDKDSGVYRWCSVEPRRIGSGYVNPESVPDALEQHRMVLDLAPYVLSVSPLDCEALDLLIGFDFNYRGNHNRLVAEALGVCPAFEKLASMPGAAFMSNEPNLTIALDEDCRVQCRVSIETRSAPYHIRTGEYQDDQLSVYITARRYGSLDRGQTYLDAFKQLESIAFEVVDGYVVDSVLEPLARSISLD</sequence>
<name>A0A518DET8_9BACT</name>
<evidence type="ECO:0000313" key="2">
    <source>
        <dbReference type="Proteomes" id="UP000317429"/>
    </source>
</evidence>
<proteinExistence type="predicted"/>
<dbReference type="EMBL" id="CP036291">
    <property type="protein sequence ID" value="QDU89995.1"/>
    <property type="molecule type" value="Genomic_DNA"/>
</dbReference>
<keyword evidence="2" id="KW-1185">Reference proteome</keyword>
<dbReference type="Proteomes" id="UP000317429">
    <property type="component" value="Chromosome"/>
</dbReference>
<organism evidence="1 2">
    <name type="scientific">Pirellulimonas nuda</name>
    <dbReference type="NCBI Taxonomy" id="2528009"/>
    <lineage>
        <taxon>Bacteria</taxon>
        <taxon>Pseudomonadati</taxon>
        <taxon>Planctomycetota</taxon>
        <taxon>Planctomycetia</taxon>
        <taxon>Pirellulales</taxon>
        <taxon>Lacipirellulaceae</taxon>
        <taxon>Pirellulimonas</taxon>
    </lineage>
</organism>
<accession>A0A518DET8</accession>
<dbReference type="RefSeq" id="WP_145287625.1">
    <property type="nucleotide sequence ID" value="NZ_CP036291.1"/>
</dbReference>